<name>A0ACB6QWV4_9PLEO</name>
<proteinExistence type="predicted"/>
<dbReference type="EMBL" id="MU003505">
    <property type="protein sequence ID" value="KAF2471360.1"/>
    <property type="molecule type" value="Genomic_DNA"/>
</dbReference>
<organism evidence="1 2">
    <name type="scientific">Lindgomyces ingoldianus</name>
    <dbReference type="NCBI Taxonomy" id="673940"/>
    <lineage>
        <taxon>Eukaryota</taxon>
        <taxon>Fungi</taxon>
        <taxon>Dikarya</taxon>
        <taxon>Ascomycota</taxon>
        <taxon>Pezizomycotina</taxon>
        <taxon>Dothideomycetes</taxon>
        <taxon>Pleosporomycetidae</taxon>
        <taxon>Pleosporales</taxon>
        <taxon>Lindgomycetaceae</taxon>
        <taxon>Lindgomyces</taxon>
    </lineage>
</organism>
<evidence type="ECO:0000313" key="2">
    <source>
        <dbReference type="Proteomes" id="UP000799755"/>
    </source>
</evidence>
<evidence type="ECO:0000313" key="1">
    <source>
        <dbReference type="EMBL" id="KAF2471360.1"/>
    </source>
</evidence>
<accession>A0ACB6QWV4</accession>
<dbReference type="Proteomes" id="UP000799755">
    <property type="component" value="Unassembled WGS sequence"/>
</dbReference>
<gene>
    <name evidence="1" type="ORF">BDR25DRAFT_354605</name>
</gene>
<sequence length="327" mass="37350">MGFCIIPLYADSLRIFVRTQRTQLTLNDCARIHGMATESLPLPHIMTLLRLFVFKPHRTHSHDTLASSRVQRHGPRSSQSDYNYNTYRLGDPRRYLRAKPDVVVSSAPNLVHNMLESTNDNAVHPVQATASNLCEASVALPTSWEEPASDTKYVLMVTIWVGVHGAISHLYCYSKQFKVTPPILLAMEPPPGKEPKLWASKEKKRTEIDDELNHIQEVVDKRRLLTIRHLYKQRHSIILKRPGGFGTSPTRLFHDGKLTTLENNPLTAQEPIERETLHSRTLKPHHEVSRRNSGCSRLTMTTQFPSGNTFLIIFIPILSQYFQSQNF</sequence>
<protein>
    <submittedName>
        <fullName evidence="1">Uncharacterized protein</fullName>
    </submittedName>
</protein>
<keyword evidence="2" id="KW-1185">Reference proteome</keyword>
<comment type="caution">
    <text evidence="1">The sequence shown here is derived from an EMBL/GenBank/DDBJ whole genome shotgun (WGS) entry which is preliminary data.</text>
</comment>
<reference evidence="1" key="1">
    <citation type="journal article" date="2020" name="Stud. Mycol.">
        <title>101 Dothideomycetes genomes: a test case for predicting lifestyles and emergence of pathogens.</title>
        <authorList>
            <person name="Haridas S."/>
            <person name="Albert R."/>
            <person name="Binder M."/>
            <person name="Bloem J."/>
            <person name="Labutti K."/>
            <person name="Salamov A."/>
            <person name="Andreopoulos B."/>
            <person name="Baker S."/>
            <person name="Barry K."/>
            <person name="Bills G."/>
            <person name="Bluhm B."/>
            <person name="Cannon C."/>
            <person name="Castanera R."/>
            <person name="Culley D."/>
            <person name="Daum C."/>
            <person name="Ezra D."/>
            <person name="Gonzalez J."/>
            <person name="Henrissat B."/>
            <person name="Kuo A."/>
            <person name="Liang C."/>
            <person name="Lipzen A."/>
            <person name="Lutzoni F."/>
            <person name="Magnuson J."/>
            <person name="Mondo S."/>
            <person name="Nolan M."/>
            <person name="Ohm R."/>
            <person name="Pangilinan J."/>
            <person name="Park H.-J."/>
            <person name="Ramirez L."/>
            <person name="Alfaro M."/>
            <person name="Sun H."/>
            <person name="Tritt A."/>
            <person name="Yoshinaga Y."/>
            <person name="Zwiers L.-H."/>
            <person name="Turgeon B."/>
            <person name="Goodwin S."/>
            <person name="Spatafora J."/>
            <person name="Crous P."/>
            <person name="Grigoriev I."/>
        </authorList>
    </citation>
    <scope>NUCLEOTIDE SEQUENCE</scope>
    <source>
        <strain evidence="1">ATCC 200398</strain>
    </source>
</reference>